<dbReference type="Gene3D" id="1.10.443.10">
    <property type="entry name" value="Intergrase catalytic core"/>
    <property type="match status" value="1"/>
</dbReference>
<dbReference type="EMBL" id="JBJHZX010000024">
    <property type="protein sequence ID" value="MFL0196993.1"/>
    <property type="molecule type" value="Genomic_DNA"/>
</dbReference>
<dbReference type="Gene3D" id="1.10.150.130">
    <property type="match status" value="1"/>
</dbReference>
<evidence type="ECO:0000256" key="4">
    <source>
        <dbReference type="ARBA" id="ARBA00023125"/>
    </source>
</evidence>
<evidence type="ECO:0000256" key="5">
    <source>
        <dbReference type="ARBA" id="ARBA00023172"/>
    </source>
</evidence>
<dbReference type="InterPro" id="IPR011010">
    <property type="entry name" value="DNA_brk_join_enz"/>
</dbReference>
<proteinExistence type="inferred from homology"/>
<dbReference type="InterPro" id="IPR050090">
    <property type="entry name" value="Tyrosine_recombinase_XerCD"/>
</dbReference>
<dbReference type="Proteomes" id="UP001623660">
    <property type="component" value="Unassembled WGS sequence"/>
</dbReference>
<keyword evidence="5" id="KW-0233">DNA recombination</keyword>
<gene>
    <name evidence="9" type="ORF">ACJDU8_15710</name>
</gene>
<comment type="similarity">
    <text evidence="2">Belongs to the 'phage' integrase family.</text>
</comment>
<keyword evidence="10" id="KW-1185">Reference proteome</keyword>
<evidence type="ECO:0000259" key="8">
    <source>
        <dbReference type="PROSITE" id="PS51900"/>
    </source>
</evidence>
<organism evidence="9 10">
    <name type="scientific">Candidatus Clostridium eludens</name>
    <dbReference type="NCBI Taxonomy" id="3381663"/>
    <lineage>
        <taxon>Bacteria</taxon>
        <taxon>Bacillati</taxon>
        <taxon>Bacillota</taxon>
        <taxon>Clostridia</taxon>
        <taxon>Eubacteriales</taxon>
        <taxon>Clostridiaceae</taxon>
        <taxon>Clostridium</taxon>
    </lineage>
</organism>
<reference evidence="9 10" key="1">
    <citation type="submission" date="2024-11" db="EMBL/GenBank/DDBJ databases">
        <authorList>
            <person name="Heng Y.C."/>
            <person name="Lim A.C.H."/>
            <person name="Lee J.K.Y."/>
            <person name="Kittelmann S."/>
        </authorList>
    </citation>
    <scope>NUCLEOTIDE SEQUENCE [LARGE SCALE GENOMIC DNA]</scope>
    <source>
        <strain evidence="9 10">WILCCON 0269</strain>
    </source>
</reference>
<dbReference type="PANTHER" id="PTHR30349:SF41">
    <property type="entry name" value="INTEGRASE_RECOMBINASE PROTEIN MJ0367-RELATED"/>
    <property type="match status" value="1"/>
</dbReference>
<dbReference type="SUPFAM" id="SSF56349">
    <property type="entry name" value="DNA breaking-rejoining enzymes"/>
    <property type="match status" value="1"/>
</dbReference>
<dbReference type="PROSITE" id="PS51900">
    <property type="entry name" value="CB"/>
    <property type="match status" value="1"/>
</dbReference>
<dbReference type="InterPro" id="IPR002104">
    <property type="entry name" value="Integrase_catalytic"/>
</dbReference>
<dbReference type="InterPro" id="IPR013762">
    <property type="entry name" value="Integrase-like_cat_sf"/>
</dbReference>
<comment type="function">
    <text evidence="1">Site-specific tyrosine recombinase, which acts by catalyzing the cutting and rejoining of the recombining DNA molecules.</text>
</comment>
<evidence type="ECO:0000256" key="6">
    <source>
        <dbReference type="PROSITE-ProRule" id="PRU01248"/>
    </source>
</evidence>
<comment type="caution">
    <text evidence="9">The sequence shown here is derived from an EMBL/GenBank/DDBJ whole genome shotgun (WGS) entry which is preliminary data.</text>
</comment>
<dbReference type="InterPro" id="IPR004107">
    <property type="entry name" value="Integrase_SAM-like_N"/>
</dbReference>
<dbReference type="Pfam" id="PF00589">
    <property type="entry name" value="Phage_integrase"/>
    <property type="match status" value="1"/>
</dbReference>
<evidence type="ECO:0000313" key="9">
    <source>
        <dbReference type="EMBL" id="MFL0196993.1"/>
    </source>
</evidence>
<evidence type="ECO:0000313" key="10">
    <source>
        <dbReference type="Proteomes" id="UP001623660"/>
    </source>
</evidence>
<keyword evidence="3" id="KW-0229">DNA integration</keyword>
<dbReference type="Pfam" id="PF02899">
    <property type="entry name" value="Phage_int_SAM_1"/>
    <property type="match status" value="1"/>
</dbReference>
<feature type="domain" description="Core-binding (CB)" evidence="8">
    <location>
        <begin position="8"/>
        <end position="85"/>
    </location>
</feature>
<dbReference type="InterPro" id="IPR044068">
    <property type="entry name" value="CB"/>
</dbReference>
<sequence>MKRNGDLMKLDEFKEYLYDSEKSKCTVESYVSDMIQFFNYYKKDIASINKVDIREYTEYLLQNQFSIKTINRKLVSLNQYILFLDDVFNYKIIVKVKQLKIEQQNFINDMLDICSVRRIMRAAQKDNDVRAVTIFFTLFYTGARVSEMLQIKAKDITKDSIIISGKGNKFRELLIPKKLKEQWQAYNTVRINKSDYLFTGIRGAISRQTVHNTIKYYTGQARGIDKGIAHAHSFRHLYAQSLGKLGVNQIIIAQLLGHSLNVTGTYMQVSKRELLDIINKLDFREDEV</sequence>
<accession>A0ABW8SMK8</accession>
<dbReference type="PANTHER" id="PTHR30349">
    <property type="entry name" value="PHAGE INTEGRASE-RELATED"/>
    <property type="match status" value="1"/>
</dbReference>
<dbReference type="InterPro" id="IPR010998">
    <property type="entry name" value="Integrase_recombinase_N"/>
</dbReference>
<evidence type="ECO:0000256" key="1">
    <source>
        <dbReference type="ARBA" id="ARBA00003283"/>
    </source>
</evidence>
<evidence type="ECO:0000259" key="7">
    <source>
        <dbReference type="PROSITE" id="PS51898"/>
    </source>
</evidence>
<protein>
    <submittedName>
        <fullName evidence="9">Tyrosine-type recombinase/integrase</fullName>
    </submittedName>
</protein>
<keyword evidence="4 6" id="KW-0238">DNA-binding</keyword>
<dbReference type="PROSITE" id="PS51898">
    <property type="entry name" value="TYR_RECOMBINASE"/>
    <property type="match status" value="1"/>
</dbReference>
<dbReference type="RefSeq" id="WP_406793098.1">
    <property type="nucleotide sequence ID" value="NZ_JBJHZX010000024.1"/>
</dbReference>
<feature type="domain" description="Tyr recombinase" evidence="7">
    <location>
        <begin position="106"/>
        <end position="279"/>
    </location>
</feature>
<evidence type="ECO:0000256" key="2">
    <source>
        <dbReference type="ARBA" id="ARBA00008857"/>
    </source>
</evidence>
<evidence type="ECO:0000256" key="3">
    <source>
        <dbReference type="ARBA" id="ARBA00022908"/>
    </source>
</evidence>
<name>A0ABW8SMK8_9CLOT</name>